<name>A0A6J4T0B4_9ACTN</name>
<proteinExistence type="predicted"/>
<dbReference type="EMBL" id="CADCVQ010000110">
    <property type="protein sequence ID" value="CAA9510461.1"/>
    <property type="molecule type" value="Genomic_DNA"/>
</dbReference>
<sequence length="57" mass="6131">RWIHLTDKKSVQADSLISLKGKGDGAKVQLVLLHLTDAAEPTDPRVAIGDVELRGTP</sequence>
<organism evidence="1">
    <name type="scientific">uncultured Solirubrobacteraceae bacterium</name>
    <dbReference type="NCBI Taxonomy" id="1162706"/>
    <lineage>
        <taxon>Bacteria</taxon>
        <taxon>Bacillati</taxon>
        <taxon>Actinomycetota</taxon>
        <taxon>Thermoleophilia</taxon>
        <taxon>Solirubrobacterales</taxon>
        <taxon>Solirubrobacteraceae</taxon>
        <taxon>environmental samples</taxon>
    </lineage>
</organism>
<feature type="non-terminal residue" evidence="1">
    <location>
        <position position="1"/>
    </location>
</feature>
<dbReference type="AlphaFoldDB" id="A0A6J4T0B4"/>
<evidence type="ECO:0000313" key="1">
    <source>
        <dbReference type="EMBL" id="CAA9510461.1"/>
    </source>
</evidence>
<accession>A0A6J4T0B4</accession>
<protein>
    <submittedName>
        <fullName evidence="1">Uncharacterized protein</fullName>
    </submittedName>
</protein>
<reference evidence="1" key="1">
    <citation type="submission" date="2020-02" db="EMBL/GenBank/DDBJ databases">
        <authorList>
            <person name="Meier V. D."/>
        </authorList>
    </citation>
    <scope>NUCLEOTIDE SEQUENCE</scope>
    <source>
        <strain evidence="1">AVDCRST_MAG67</strain>
    </source>
</reference>
<gene>
    <name evidence="1" type="ORF">AVDCRST_MAG67-2690</name>
</gene>